<comment type="similarity">
    <text evidence="12">Belongs to the carbohydrate kinase PfkB family. Ribokinase subfamily.</text>
</comment>
<keyword evidence="5 12" id="KW-0479">Metal-binding</keyword>
<keyword evidence="4 12" id="KW-0808">Transferase</keyword>
<dbReference type="InterPro" id="IPR002139">
    <property type="entry name" value="Ribo/fructo_kinase"/>
</dbReference>
<dbReference type="CDD" id="cd01174">
    <property type="entry name" value="ribokinase"/>
    <property type="match status" value="1"/>
</dbReference>
<keyword evidence="9 12" id="KW-0460">Magnesium</keyword>
<protein>
    <recommendedName>
        <fullName evidence="3 12">Ribokinase</fullName>
        <shortName evidence="12">RK</shortName>
        <ecNumber evidence="2 12">2.7.1.15</ecNumber>
    </recommendedName>
</protein>
<dbReference type="PROSITE" id="PS00584">
    <property type="entry name" value="PFKB_KINASES_2"/>
    <property type="match status" value="1"/>
</dbReference>
<dbReference type="PRINTS" id="PR00990">
    <property type="entry name" value="RIBOKINASE"/>
</dbReference>
<evidence type="ECO:0000256" key="10">
    <source>
        <dbReference type="ARBA" id="ARBA00022958"/>
    </source>
</evidence>
<dbReference type="Proteomes" id="UP001499979">
    <property type="component" value="Unassembled WGS sequence"/>
</dbReference>
<comment type="activity regulation">
    <text evidence="12">Activated by a monovalent cation that binds near, but not in, the active site. The most likely occupant of the site in vivo is potassium. Ion binding induces a conformational change that may alter substrate affinity.</text>
</comment>
<evidence type="ECO:0000256" key="11">
    <source>
        <dbReference type="ARBA" id="ARBA00023277"/>
    </source>
</evidence>
<organism evidence="14 15">
    <name type="scientific">Nocardioides aquiterrae</name>
    <dbReference type="NCBI Taxonomy" id="203799"/>
    <lineage>
        <taxon>Bacteria</taxon>
        <taxon>Bacillati</taxon>
        <taxon>Actinomycetota</taxon>
        <taxon>Actinomycetes</taxon>
        <taxon>Propionibacteriales</taxon>
        <taxon>Nocardioidaceae</taxon>
        <taxon>Nocardioides</taxon>
    </lineage>
</organism>
<feature type="binding site" evidence="12">
    <location>
        <position position="254"/>
    </location>
    <ligand>
        <name>substrate</name>
    </ligand>
</feature>
<comment type="subunit">
    <text evidence="12">Homodimer.</text>
</comment>
<accession>A0ABN1UF63</accession>
<feature type="binding site" evidence="12">
    <location>
        <begin position="253"/>
        <end position="254"/>
    </location>
    <ligand>
        <name>ATP</name>
        <dbReference type="ChEBI" id="CHEBI:30616"/>
    </ligand>
</feature>
<sequence length="309" mass="31040">MRREVDVVVVGSVNRDYVCRVEVLPAPGETVLGGEASVGSGGKGGNQAVAASLMGARTAIVARVGRDDDGRALAKDLAESWVDTTELVATSARTGMAFVMVDATGENSIVVAPGANELLEAATTSRAVRDLVAPSGVVVTQAEIPVPAFEAAIRAAGEVGARAVVNLAPYRPVPDDVLALCDPLVVNESEAGGLLGRPVHGLEQAREAVTELLARCRSVVVTVGARGAVVGSADGSAHVPAEAVEVVDTTGAGDAFTGALAAALSAGTDLVDAVRIGVRAGTYAVGRPGAQASFARAAELGVGRLHARP</sequence>
<dbReference type="InterPro" id="IPR011877">
    <property type="entry name" value="Ribokinase"/>
</dbReference>
<evidence type="ECO:0000256" key="12">
    <source>
        <dbReference type="HAMAP-Rule" id="MF_01987"/>
    </source>
</evidence>
<dbReference type="Gene3D" id="3.40.1190.20">
    <property type="match status" value="1"/>
</dbReference>
<reference evidence="14 15" key="1">
    <citation type="journal article" date="2019" name="Int. J. Syst. Evol. Microbiol.">
        <title>The Global Catalogue of Microorganisms (GCM) 10K type strain sequencing project: providing services to taxonomists for standard genome sequencing and annotation.</title>
        <authorList>
            <consortium name="The Broad Institute Genomics Platform"/>
            <consortium name="The Broad Institute Genome Sequencing Center for Infectious Disease"/>
            <person name="Wu L."/>
            <person name="Ma J."/>
        </authorList>
    </citation>
    <scope>NUCLEOTIDE SEQUENCE [LARGE SCALE GENOMIC DNA]</scope>
    <source>
        <strain evidence="14 15">JCM 11813</strain>
    </source>
</reference>
<dbReference type="EMBL" id="BAAAJE010000013">
    <property type="protein sequence ID" value="GAA1146223.1"/>
    <property type="molecule type" value="Genomic_DNA"/>
</dbReference>
<keyword evidence="11 12" id="KW-0119">Carbohydrate metabolism</keyword>
<feature type="binding site" evidence="12">
    <location>
        <position position="293"/>
    </location>
    <ligand>
        <name>K(+)</name>
        <dbReference type="ChEBI" id="CHEBI:29103"/>
    </ligand>
</feature>
<dbReference type="InterPro" id="IPR002173">
    <property type="entry name" value="Carboh/pur_kinase_PfkB_CS"/>
</dbReference>
<comment type="cofactor">
    <cofactor evidence="12">
        <name>Mg(2+)</name>
        <dbReference type="ChEBI" id="CHEBI:18420"/>
    </cofactor>
    <text evidence="12">Requires a divalent cation, most likely magnesium in vivo, as an electrophilic catalyst to aid phosphoryl group transfer. It is the chelate of the metal and the nucleotide that is the actual substrate.</text>
</comment>
<feature type="binding site" evidence="12">
    <location>
        <position position="289"/>
    </location>
    <ligand>
        <name>K(+)</name>
        <dbReference type="ChEBI" id="CHEBI:29103"/>
    </ligand>
</feature>
<feature type="domain" description="Carbohydrate kinase PfkB" evidence="13">
    <location>
        <begin position="6"/>
        <end position="293"/>
    </location>
</feature>
<dbReference type="EC" id="2.7.1.15" evidence="2 12"/>
<feature type="active site" description="Proton acceptor" evidence="12">
    <location>
        <position position="254"/>
    </location>
</feature>
<feature type="binding site" evidence="12">
    <location>
        <position position="287"/>
    </location>
    <ligand>
        <name>K(+)</name>
        <dbReference type="ChEBI" id="CHEBI:29103"/>
    </ligand>
</feature>
<feature type="binding site" evidence="12">
    <location>
        <position position="187"/>
    </location>
    <ligand>
        <name>ATP</name>
        <dbReference type="ChEBI" id="CHEBI:30616"/>
    </ligand>
</feature>
<dbReference type="SUPFAM" id="SSF53613">
    <property type="entry name" value="Ribokinase-like"/>
    <property type="match status" value="1"/>
</dbReference>
<comment type="caution">
    <text evidence="14">The sequence shown here is derived from an EMBL/GenBank/DDBJ whole genome shotgun (WGS) entry which is preliminary data.</text>
</comment>
<feature type="binding site" evidence="12">
    <location>
        <position position="143"/>
    </location>
    <ligand>
        <name>substrate</name>
    </ligand>
</feature>
<dbReference type="HAMAP" id="MF_01987">
    <property type="entry name" value="Ribokinase"/>
    <property type="match status" value="1"/>
</dbReference>
<comment type="catalytic activity">
    <reaction evidence="12">
        <text>D-ribose + ATP = D-ribose 5-phosphate + ADP + H(+)</text>
        <dbReference type="Rhea" id="RHEA:13697"/>
        <dbReference type="ChEBI" id="CHEBI:15378"/>
        <dbReference type="ChEBI" id="CHEBI:30616"/>
        <dbReference type="ChEBI" id="CHEBI:47013"/>
        <dbReference type="ChEBI" id="CHEBI:78346"/>
        <dbReference type="ChEBI" id="CHEBI:456216"/>
        <dbReference type="EC" id="2.7.1.15"/>
    </reaction>
</comment>
<dbReference type="PANTHER" id="PTHR10584:SF166">
    <property type="entry name" value="RIBOKINASE"/>
    <property type="match status" value="1"/>
</dbReference>
<evidence type="ECO:0000256" key="9">
    <source>
        <dbReference type="ARBA" id="ARBA00022842"/>
    </source>
</evidence>
<dbReference type="RefSeq" id="WP_343908049.1">
    <property type="nucleotide sequence ID" value="NZ_BAAAJE010000013.1"/>
</dbReference>
<comment type="caution">
    <text evidence="12">Lacks conserved residue(s) required for the propagation of feature annotation.</text>
</comment>
<keyword evidence="12" id="KW-0963">Cytoplasm</keyword>
<evidence type="ECO:0000256" key="2">
    <source>
        <dbReference type="ARBA" id="ARBA00012035"/>
    </source>
</evidence>
<dbReference type="Pfam" id="PF00294">
    <property type="entry name" value="PfkB"/>
    <property type="match status" value="1"/>
</dbReference>
<evidence type="ECO:0000256" key="4">
    <source>
        <dbReference type="ARBA" id="ARBA00022679"/>
    </source>
</evidence>
<feature type="binding site" evidence="12">
    <location>
        <position position="250"/>
    </location>
    <ligand>
        <name>K(+)</name>
        <dbReference type="ChEBI" id="CHEBI:29103"/>
    </ligand>
</feature>
<evidence type="ECO:0000256" key="3">
    <source>
        <dbReference type="ARBA" id="ARBA00016943"/>
    </source>
</evidence>
<feature type="binding site" evidence="12">
    <location>
        <begin position="42"/>
        <end position="46"/>
    </location>
    <ligand>
        <name>substrate</name>
    </ligand>
</feature>
<comment type="subcellular location">
    <subcellularLocation>
        <location evidence="12">Cytoplasm</location>
    </subcellularLocation>
</comment>
<feature type="binding site" evidence="12">
    <location>
        <position position="284"/>
    </location>
    <ligand>
        <name>K(+)</name>
        <dbReference type="ChEBI" id="CHEBI:29103"/>
    </ligand>
</feature>
<proteinExistence type="inferred from homology"/>
<keyword evidence="6 12" id="KW-0547">Nucleotide-binding</keyword>
<feature type="binding site" evidence="12">
    <location>
        <begin position="14"/>
        <end position="16"/>
    </location>
    <ligand>
        <name>substrate</name>
    </ligand>
</feature>
<comment type="function">
    <text evidence="12">Catalyzes the phosphorylation of ribose at O-5 in a reaction requiring ATP and magnesium. The resulting D-ribose-5-phosphate can then be used either for sythesis of nucleotides, histidine, and tryptophan, or as a component of the pentose phosphate pathway.</text>
</comment>
<name>A0ABN1UF63_9ACTN</name>
<keyword evidence="15" id="KW-1185">Reference proteome</keyword>
<evidence type="ECO:0000256" key="1">
    <source>
        <dbReference type="ARBA" id="ARBA00005380"/>
    </source>
</evidence>
<evidence type="ECO:0000256" key="6">
    <source>
        <dbReference type="ARBA" id="ARBA00022741"/>
    </source>
</evidence>
<dbReference type="PANTHER" id="PTHR10584">
    <property type="entry name" value="SUGAR KINASE"/>
    <property type="match status" value="1"/>
</dbReference>
<evidence type="ECO:0000259" key="13">
    <source>
        <dbReference type="Pfam" id="PF00294"/>
    </source>
</evidence>
<evidence type="ECO:0000256" key="5">
    <source>
        <dbReference type="ARBA" id="ARBA00022723"/>
    </source>
</evidence>
<feature type="binding site" evidence="12">
    <location>
        <position position="248"/>
    </location>
    <ligand>
        <name>K(+)</name>
        <dbReference type="ChEBI" id="CHEBI:29103"/>
    </ligand>
</feature>
<feature type="binding site" evidence="12">
    <location>
        <begin position="222"/>
        <end position="227"/>
    </location>
    <ligand>
        <name>ATP</name>
        <dbReference type="ChEBI" id="CHEBI:30616"/>
    </ligand>
</feature>
<keyword evidence="10 12" id="KW-0630">Potassium</keyword>
<evidence type="ECO:0000256" key="8">
    <source>
        <dbReference type="ARBA" id="ARBA00022840"/>
    </source>
</evidence>
<dbReference type="InterPro" id="IPR029056">
    <property type="entry name" value="Ribokinase-like"/>
</dbReference>
<evidence type="ECO:0000313" key="14">
    <source>
        <dbReference type="EMBL" id="GAA1146223.1"/>
    </source>
</evidence>
<comment type="similarity">
    <text evidence="1">Belongs to the carbohydrate kinase pfkB family.</text>
</comment>
<evidence type="ECO:0000256" key="7">
    <source>
        <dbReference type="ARBA" id="ARBA00022777"/>
    </source>
</evidence>
<gene>
    <name evidence="12" type="primary">rbsK</name>
    <name evidence="14" type="ORF">GCM10009606_26550</name>
</gene>
<keyword evidence="7 12" id="KW-0418">Kinase</keyword>
<keyword evidence="8 12" id="KW-0067">ATP-binding</keyword>
<comment type="pathway">
    <text evidence="12">Carbohydrate metabolism; D-ribose degradation; D-ribose 5-phosphate from beta-D-ribopyranose: step 2/2.</text>
</comment>
<evidence type="ECO:0000313" key="15">
    <source>
        <dbReference type="Proteomes" id="UP001499979"/>
    </source>
</evidence>
<dbReference type="InterPro" id="IPR011611">
    <property type="entry name" value="PfkB_dom"/>
</dbReference>